<dbReference type="InterPro" id="IPR045851">
    <property type="entry name" value="AMP-bd_C_sf"/>
</dbReference>
<dbReference type="NCBIfam" id="TIGR01733">
    <property type="entry name" value="AA-adenyl-dom"/>
    <property type="match status" value="1"/>
</dbReference>
<reference evidence="3" key="1">
    <citation type="journal article" date="2019" name="Int. J. Syst. Evol. Microbiol.">
        <title>The Global Catalogue of Microorganisms (GCM) 10K type strain sequencing project: providing services to taxonomists for standard genome sequencing and annotation.</title>
        <authorList>
            <consortium name="The Broad Institute Genomics Platform"/>
            <consortium name="The Broad Institute Genome Sequencing Center for Infectious Disease"/>
            <person name="Wu L."/>
            <person name="Ma J."/>
        </authorList>
    </citation>
    <scope>NUCLEOTIDE SEQUENCE [LARGE SCALE GENOMIC DNA]</scope>
    <source>
        <strain evidence="3">YJ-61-S</strain>
    </source>
</reference>
<dbReference type="InterPro" id="IPR009081">
    <property type="entry name" value="PP-bd_ACP"/>
</dbReference>
<dbReference type="Gene3D" id="3.30.300.30">
    <property type="match status" value="1"/>
</dbReference>
<dbReference type="Gene3D" id="1.10.1200.10">
    <property type="entry name" value="ACP-like"/>
    <property type="match status" value="1"/>
</dbReference>
<dbReference type="Gene3D" id="3.30.559.30">
    <property type="entry name" value="Nonribosomal peptide synthetase, condensation domain"/>
    <property type="match status" value="1"/>
</dbReference>
<dbReference type="Pfam" id="PF13193">
    <property type="entry name" value="AMP-binding_C"/>
    <property type="match status" value="1"/>
</dbReference>
<comment type="caution">
    <text evidence="2">The sequence shown here is derived from an EMBL/GenBank/DDBJ whole genome shotgun (WGS) entry which is preliminary data.</text>
</comment>
<dbReference type="PANTHER" id="PTHR45527:SF1">
    <property type="entry name" value="FATTY ACID SYNTHASE"/>
    <property type="match status" value="1"/>
</dbReference>
<accession>A0ABV9HXT7</accession>
<dbReference type="SUPFAM" id="SSF56801">
    <property type="entry name" value="Acetyl-CoA synthetase-like"/>
    <property type="match status" value="1"/>
</dbReference>
<dbReference type="EMBL" id="JBHSFV010000008">
    <property type="protein sequence ID" value="MFC4634979.1"/>
    <property type="molecule type" value="Genomic_DNA"/>
</dbReference>
<dbReference type="SUPFAM" id="SSF52777">
    <property type="entry name" value="CoA-dependent acyltransferases"/>
    <property type="match status" value="2"/>
</dbReference>
<dbReference type="Pfam" id="PF00550">
    <property type="entry name" value="PP-binding"/>
    <property type="match status" value="1"/>
</dbReference>
<dbReference type="Pfam" id="PF00668">
    <property type="entry name" value="Condensation"/>
    <property type="match status" value="1"/>
</dbReference>
<dbReference type="CDD" id="cd05930">
    <property type="entry name" value="A_NRPS"/>
    <property type="match status" value="1"/>
</dbReference>
<dbReference type="Gene3D" id="3.40.50.980">
    <property type="match status" value="2"/>
</dbReference>
<dbReference type="Pfam" id="PF00501">
    <property type="entry name" value="AMP-binding"/>
    <property type="match status" value="1"/>
</dbReference>
<dbReference type="InterPro" id="IPR023213">
    <property type="entry name" value="CAT-like_dom_sf"/>
</dbReference>
<dbReference type="InterPro" id="IPR000873">
    <property type="entry name" value="AMP-dep_synth/lig_dom"/>
</dbReference>
<dbReference type="InterPro" id="IPR010071">
    <property type="entry name" value="AA_adenyl_dom"/>
</dbReference>
<protein>
    <submittedName>
        <fullName evidence="2">Amino acid adenylation domain-containing protein</fullName>
    </submittedName>
</protein>
<dbReference type="InterPro" id="IPR036736">
    <property type="entry name" value="ACP-like_sf"/>
</dbReference>
<organism evidence="2 3">
    <name type="scientific">Dokdonia ponticola</name>
    <dbReference type="NCBI Taxonomy" id="2041041"/>
    <lineage>
        <taxon>Bacteria</taxon>
        <taxon>Pseudomonadati</taxon>
        <taxon>Bacteroidota</taxon>
        <taxon>Flavobacteriia</taxon>
        <taxon>Flavobacteriales</taxon>
        <taxon>Flavobacteriaceae</taxon>
        <taxon>Dokdonia</taxon>
    </lineage>
</organism>
<dbReference type="PANTHER" id="PTHR45527">
    <property type="entry name" value="NONRIBOSOMAL PEPTIDE SYNTHETASE"/>
    <property type="match status" value="1"/>
</dbReference>
<dbReference type="Gene3D" id="2.30.38.10">
    <property type="entry name" value="Luciferase, Domain 3"/>
    <property type="match status" value="1"/>
</dbReference>
<sequence>MNSDTSKNIDGYELSENQKNLWQIGRDNLAVFYSQFTLKCNTQISCDQLRSALMSVIQKHEVLRFKTLMPKNYIFPVQFASEKEEIDYVEIDSTKPDFLNVLSEQLDKAYNTYENVPVRFCVVKENTYVKEVYVRLYTLWSDVFSISLFCQELSKAIHTNLEVAEEVEESIAYVNYAAWQNELIENPEAEAVVFWEAYKPQIGQKIDPFVNETLSQKFAPQRRQIGFLKGDEYVNFKNNCKNNNVKLEDALLYKYASFLSVFTEDQITIGYAQPKRAYEELNATLGLITKTLPIKLAIPQGLDVISGIKEVRKQIKQVENWADYFSLDRKSSESNNNKTFNYNFEYVNIKNYTKQNQNYFGFTASDFHTVGDIFFLKVSCVDYGDSIAVDMYYDSGRYTEKDIDVLESQLKKYVTNFNVDTATKVQLSEVENTIITTANATKKAYSNKESILELFESQVVNNPENTALIYGEKEITYRELNELSDQFATYISEKCTVEKGDPVCILLQRSDWYVISMLGILKTGAYYIPIDQTYPEDRIKFILQDCKSKLLISDVDGITSESTNSLRVINPSDETIYEDEFIAYKSCVTSQEVAYCIYTSGSTGNPKGCLVTHGNLVHYIQCANDYYFNDSESGNWALLTSISFDLTVTSLYTSLTRGRVLNIKNEAKDISELLEESFNDPSIDTLKLTPAHLSLLKDLDITSTNISTIICGGEQLLKNQVDIVRNINPNVRIFNEYGPTETTVGCIVKEVFNEEKIVIGKPIANTIIFIKNANDNLCQVGEVGEIIIGGSGVSLGYFNRDELTREKFIEDFPECNCKVYRTGDLARWLPDGNIEYLGRKDDQVKIRGYRIELGSIERHLREKEGVTDVVVIATSEENKAKELIAYVVSEIPQSATSLQEHLLKTLPVYMLPSYYVQLKSIPLTVNGKIDKKTLLETGENLSSGVEYRAPANDLEEKLVSIWEEILQIDTIGTLDNFFVIGGNSLKAVTVINHIYKIFDVKLQLRDFFKSATIKDIAQEIKKVVDVRDIQKVSSNQEFDSEIVI</sequence>
<dbReference type="Gene3D" id="3.30.559.10">
    <property type="entry name" value="Chloramphenicol acetyltransferase-like domain"/>
    <property type="match status" value="1"/>
</dbReference>
<name>A0ABV9HXT7_9FLAO</name>
<dbReference type="InterPro" id="IPR001242">
    <property type="entry name" value="Condensation_dom"/>
</dbReference>
<feature type="domain" description="Carrier" evidence="1">
    <location>
        <begin position="949"/>
        <end position="1024"/>
    </location>
</feature>
<dbReference type="PROSITE" id="PS50075">
    <property type="entry name" value="CARRIER"/>
    <property type="match status" value="1"/>
</dbReference>
<dbReference type="InterPro" id="IPR025110">
    <property type="entry name" value="AMP-bd_C"/>
</dbReference>
<evidence type="ECO:0000313" key="2">
    <source>
        <dbReference type="EMBL" id="MFC4634979.1"/>
    </source>
</evidence>
<evidence type="ECO:0000313" key="3">
    <source>
        <dbReference type="Proteomes" id="UP001596043"/>
    </source>
</evidence>
<dbReference type="SUPFAM" id="SSF47336">
    <property type="entry name" value="ACP-like"/>
    <property type="match status" value="1"/>
</dbReference>
<dbReference type="RefSeq" id="WP_379979756.1">
    <property type="nucleotide sequence ID" value="NZ_JBHSFV010000008.1"/>
</dbReference>
<evidence type="ECO:0000259" key="1">
    <source>
        <dbReference type="PROSITE" id="PS50075"/>
    </source>
</evidence>
<proteinExistence type="predicted"/>
<gene>
    <name evidence="2" type="ORF">ACFO3O_13745</name>
</gene>
<keyword evidence="3" id="KW-1185">Reference proteome</keyword>
<dbReference type="Proteomes" id="UP001596043">
    <property type="component" value="Unassembled WGS sequence"/>
</dbReference>